<proteinExistence type="predicted"/>
<evidence type="ECO:0000256" key="1">
    <source>
        <dbReference type="SAM" id="MobiDB-lite"/>
    </source>
</evidence>
<sequence length="105" mass="11829">MSPSHQTDGARGIQRQLLVQSIDERGEDVWSGYMERYADPFNASPYLLHCSCPGATITPEISGDIYPKQLPRNRRSKSKNPSPVTKKGILEVTCRTKTKEKHDVE</sequence>
<feature type="region of interest" description="Disordered" evidence="1">
    <location>
        <begin position="61"/>
        <end position="105"/>
    </location>
</feature>
<name>A0A2R6S3T8_9APHY</name>
<dbReference type="Proteomes" id="UP000186601">
    <property type="component" value="Unassembled WGS sequence"/>
</dbReference>
<accession>A0A2R6S3T8</accession>
<reference evidence="2 3" key="1">
    <citation type="submission" date="2018-02" db="EMBL/GenBank/DDBJ databases">
        <title>Genome sequence of the basidiomycete white-rot fungus Phlebia centrifuga.</title>
        <authorList>
            <person name="Granchi Z."/>
            <person name="Peng M."/>
            <person name="de Vries R.P."/>
            <person name="Hilden K."/>
            <person name="Makela M.R."/>
            <person name="Grigoriev I."/>
            <person name="Riley R."/>
        </authorList>
    </citation>
    <scope>NUCLEOTIDE SEQUENCE [LARGE SCALE GENOMIC DNA]</scope>
    <source>
        <strain evidence="2 3">FBCC195</strain>
    </source>
</reference>
<keyword evidence="3" id="KW-1185">Reference proteome</keyword>
<organism evidence="2 3">
    <name type="scientific">Hermanssonia centrifuga</name>
    <dbReference type="NCBI Taxonomy" id="98765"/>
    <lineage>
        <taxon>Eukaryota</taxon>
        <taxon>Fungi</taxon>
        <taxon>Dikarya</taxon>
        <taxon>Basidiomycota</taxon>
        <taxon>Agaricomycotina</taxon>
        <taxon>Agaricomycetes</taxon>
        <taxon>Polyporales</taxon>
        <taxon>Meruliaceae</taxon>
        <taxon>Hermanssonia</taxon>
    </lineage>
</organism>
<dbReference type="EMBL" id="MLYV02000093">
    <property type="protein sequence ID" value="PSS36923.1"/>
    <property type="molecule type" value="Genomic_DNA"/>
</dbReference>
<evidence type="ECO:0000313" key="3">
    <source>
        <dbReference type="Proteomes" id="UP000186601"/>
    </source>
</evidence>
<protein>
    <submittedName>
        <fullName evidence="2">Uncharacterized protein</fullName>
    </submittedName>
</protein>
<comment type="caution">
    <text evidence="2">The sequence shown here is derived from an EMBL/GenBank/DDBJ whole genome shotgun (WGS) entry which is preliminary data.</text>
</comment>
<dbReference type="AlphaFoldDB" id="A0A2R6S3T8"/>
<gene>
    <name evidence="2" type="ORF">PHLCEN_2v1241</name>
</gene>
<evidence type="ECO:0000313" key="2">
    <source>
        <dbReference type="EMBL" id="PSS36923.1"/>
    </source>
</evidence>